<evidence type="ECO:0000256" key="4">
    <source>
        <dbReference type="SAM" id="Coils"/>
    </source>
</evidence>
<comment type="similarity">
    <text evidence="1">Belongs to the hemerythrin family.</text>
</comment>
<protein>
    <submittedName>
        <fullName evidence="5">Uncharacterized protein</fullName>
    </submittedName>
</protein>
<evidence type="ECO:0000313" key="5">
    <source>
        <dbReference type="EMBL" id="OAO13665.1"/>
    </source>
</evidence>
<evidence type="ECO:0000313" key="6">
    <source>
        <dbReference type="Proteomes" id="UP000078348"/>
    </source>
</evidence>
<proteinExistence type="inferred from homology"/>
<name>A0A196S9D7_BLAHN</name>
<feature type="coiled-coil region" evidence="4">
    <location>
        <begin position="288"/>
        <end position="315"/>
    </location>
</feature>
<dbReference type="Gene3D" id="1.20.120.50">
    <property type="entry name" value="Hemerythrin-like"/>
    <property type="match status" value="1"/>
</dbReference>
<dbReference type="AlphaFoldDB" id="A0A196S9D7"/>
<comment type="caution">
    <text evidence="5">The sequence shown here is derived from an EMBL/GenBank/DDBJ whole genome shotgun (WGS) entry which is preliminary data.</text>
</comment>
<keyword evidence="2" id="KW-0479">Metal-binding</keyword>
<dbReference type="CDD" id="cd12107">
    <property type="entry name" value="Hemerythrin"/>
    <property type="match status" value="1"/>
</dbReference>
<dbReference type="SUPFAM" id="SSF47188">
    <property type="entry name" value="Hemerythrin-like"/>
    <property type="match status" value="1"/>
</dbReference>
<evidence type="ECO:0000256" key="2">
    <source>
        <dbReference type="ARBA" id="ARBA00022723"/>
    </source>
</evidence>
<organism evidence="5 6">
    <name type="scientific">Blastocystis sp. subtype 1 (strain ATCC 50177 / NandII)</name>
    <dbReference type="NCBI Taxonomy" id="478820"/>
    <lineage>
        <taxon>Eukaryota</taxon>
        <taxon>Sar</taxon>
        <taxon>Stramenopiles</taxon>
        <taxon>Bigyra</taxon>
        <taxon>Opalozoa</taxon>
        <taxon>Opalinata</taxon>
        <taxon>Blastocystidae</taxon>
        <taxon>Blastocystis</taxon>
    </lineage>
</organism>
<sequence length="382" mass="43727">MGQSLAIPETFNSQRNESYIPSWFILEHEIMCQDVKNALSFLNASKLCDTGIYDIFPNKEQNETALFLYIFYRIGIVCPELIRVSVELDEEASISFRDYEKQGIEIGKSFFTLFFLTIPSSLTKTVSRCELHKQACSMVNYLHSISISATAFLEIVNVLLSAVAMFTKVNPNSDGVKTMLTIYSNLYEVYYELHLDMDPIPAITLTQSMIANDQPFLEWIPAMMSTGYYVTDQLIQYLLLNINALNHILAGNQLQLNLCDVILSAMDYATLGLRREEAIFAHTTYAFRDKHLQQHHELLQKLQALQGQVEVVETRVVARRALNVLNEWLTVHVLVTDKAMVRACVEKECLFLPEWKEHKSATAYSLEESPVALYRRKYGEES</sequence>
<dbReference type="Proteomes" id="UP000078348">
    <property type="component" value="Unassembled WGS sequence"/>
</dbReference>
<gene>
    <name evidence="5" type="ORF">AV274_4639</name>
</gene>
<reference evidence="5 6" key="1">
    <citation type="submission" date="2016-05" db="EMBL/GenBank/DDBJ databases">
        <title>Nuclear genome of Blastocystis sp. subtype 1 NandII.</title>
        <authorList>
            <person name="Gentekaki E."/>
            <person name="Curtis B."/>
            <person name="Stairs C."/>
            <person name="Eme L."/>
            <person name="Herman E."/>
            <person name="Klimes V."/>
            <person name="Arias M.C."/>
            <person name="Elias M."/>
            <person name="Hilliou F."/>
            <person name="Klute M."/>
            <person name="Malik S.-B."/>
            <person name="Pightling A."/>
            <person name="Rachubinski R."/>
            <person name="Salas D."/>
            <person name="Schlacht A."/>
            <person name="Suga H."/>
            <person name="Archibald J."/>
            <person name="Ball S.G."/>
            <person name="Clark G."/>
            <person name="Dacks J."/>
            <person name="Van Der Giezen M."/>
            <person name="Tsaousis A."/>
            <person name="Roger A."/>
        </authorList>
    </citation>
    <scope>NUCLEOTIDE SEQUENCE [LARGE SCALE GENOMIC DNA]</scope>
    <source>
        <strain evidence="6">ATCC 50177 / NandII</strain>
    </source>
</reference>
<dbReference type="EMBL" id="LXWW01000346">
    <property type="protein sequence ID" value="OAO13665.1"/>
    <property type="molecule type" value="Genomic_DNA"/>
</dbReference>
<evidence type="ECO:0000256" key="1">
    <source>
        <dbReference type="ARBA" id="ARBA00010587"/>
    </source>
</evidence>
<accession>A0A196S9D7</accession>
<dbReference type="InterPro" id="IPR035938">
    <property type="entry name" value="Hemerythrin-like_sf"/>
</dbReference>
<dbReference type="InterPro" id="IPR012827">
    <property type="entry name" value="Hemerythrin_metal-bd"/>
</dbReference>
<keyword evidence="3" id="KW-0408">Iron</keyword>
<dbReference type="OrthoDB" id="10579235at2759"/>
<keyword evidence="6" id="KW-1185">Reference proteome</keyword>
<keyword evidence="4" id="KW-0175">Coiled coil</keyword>
<evidence type="ECO:0000256" key="3">
    <source>
        <dbReference type="ARBA" id="ARBA00023004"/>
    </source>
</evidence>
<dbReference type="GO" id="GO:0046872">
    <property type="term" value="F:metal ion binding"/>
    <property type="evidence" value="ECO:0007669"/>
    <property type="project" value="UniProtKB-KW"/>
</dbReference>